<dbReference type="InterPro" id="IPR011072">
    <property type="entry name" value="HR1_rho-bd"/>
</dbReference>
<dbReference type="InterPro" id="IPR036274">
    <property type="entry name" value="HR1_rpt_sf"/>
</dbReference>
<feature type="compositionally biased region" description="Low complexity" evidence="5">
    <location>
        <begin position="363"/>
        <end position="379"/>
    </location>
</feature>
<evidence type="ECO:0000313" key="8">
    <source>
        <dbReference type="EMBL" id="RKP11400.1"/>
    </source>
</evidence>
<evidence type="ECO:0008006" key="10">
    <source>
        <dbReference type="Google" id="ProtNLM"/>
    </source>
</evidence>
<evidence type="ECO:0000259" key="7">
    <source>
        <dbReference type="PROSITE" id="PS51860"/>
    </source>
</evidence>
<dbReference type="SUPFAM" id="SSF46585">
    <property type="entry name" value="HR1 repeat"/>
    <property type="match status" value="1"/>
</dbReference>
<dbReference type="SUPFAM" id="SSF49562">
    <property type="entry name" value="C2 domain (Calcium/lipid-binding domain, CaLB)"/>
    <property type="match status" value="1"/>
</dbReference>
<dbReference type="PROSITE" id="PS51860">
    <property type="entry name" value="REM_1"/>
    <property type="match status" value="1"/>
</dbReference>
<evidence type="ECO:0000256" key="5">
    <source>
        <dbReference type="SAM" id="MobiDB-lite"/>
    </source>
</evidence>
<feature type="region of interest" description="Disordered" evidence="5">
    <location>
        <begin position="175"/>
        <end position="211"/>
    </location>
</feature>
<evidence type="ECO:0000259" key="6">
    <source>
        <dbReference type="PROSITE" id="PS50081"/>
    </source>
</evidence>
<evidence type="ECO:0000256" key="4">
    <source>
        <dbReference type="SAM" id="Coils"/>
    </source>
</evidence>
<feature type="compositionally biased region" description="Acidic residues" evidence="5">
    <location>
        <begin position="177"/>
        <end position="188"/>
    </location>
</feature>
<accession>A0A4P9Y0U0</accession>
<feature type="domain" description="Phorbol-ester/DAG-type" evidence="6">
    <location>
        <begin position="445"/>
        <end position="493"/>
    </location>
</feature>
<dbReference type="Pfam" id="PF00130">
    <property type="entry name" value="C1_1"/>
    <property type="match status" value="1"/>
</dbReference>
<proteinExistence type="predicted"/>
<keyword evidence="9" id="KW-1185">Reference proteome</keyword>
<dbReference type="Gene3D" id="1.10.287.160">
    <property type="entry name" value="HR1 repeat"/>
    <property type="match status" value="1"/>
</dbReference>
<dbReference type="GO" id="GO:0007165">
    <property type="term" value="P:signal transduction"/>
    <property type="evidence" value="ECO:0007669"/>
    <property type="project" value="InterPro"/>
</dbReference>
<protein>
    <recommendedName>
        <fullName evidence="10">Protein kinase C</fullName>
    </recommendedName>
</protein>
<dbReference type="SMART" id="SM00109">
    <property type="entry name" value="C1"/>
    <property type="match status" value="1"/>
</dbReference>
<dbReference type="InterPro" id="IPR035892">
    <property type="entry name" value="C2_domain_sf"/>
</dbReference>
<dbReference type="InterPro" id="IPR000008">
    <property type="entry name" value="C2_dom"/>
</dbReference>
<dbReference type="AlphaFoldDB" id="A0A4P9Y0U0"/>
<evidence type="ECO:0000256" key="3">
    <source>
        <dbReference type="PROSITE-ProRule" id="PRU01207"/>
    </source>
</evidence>
<feature type="region of interest" description="Disordered" evidence="5">
    <location>
        <begin position="1"/>
        <end position="85"/>
    </location>
</feature>
<name>A0A4P9Y0U0_9FUNG</name>
<keyword evidence="2" id="KW-0862">Zinc</keyword>
<dbReference type="InterPro" id="IPR002219">
    <property type="entry name" value="PKC_DAG/PE"/>
</dbReference>
<feature type="compositionally biased region" description="Low complexity" evidence="5">
    <location>
        <begin position="55"/>
        <end position="85"/>
    </location>
</feature>
<sequence>MGKQRRDTTSISISPSSSSSTASTISNSGDSTSMDTSSTPQQVPKRLSSLNNLNSPVGLSQSPSGSLSPQAAAAAFPSSVTSTAPARKCTTDLDQRKAEAPISTAKVTLKLHEIAFKLDVEKKVKVATERMNKLYSLDPSMGDKKSRAEVSNKIAESNEKLVLLKRALQRYQGLYIGDDEDDEEDEEGTVPKKPEVEEEESQNAAVPGLSSRRLKAAAARRGVTGTLYIKIGMARQLAHAPARGVFRGATGPETSVAVRVDSESFGRTRVSKQQRWGEEMSIPLERANEIELTLYDRGGGDQEIPVGLTWFKLAELVEELRRQQDQAALGSSAHTSHGRSDSSDPNAPAESSIFQEESARLRQQQQQPSGSGAGSVVAPGSNVPSISVEGWWDVEPVGQIHLQLRYVREGGRRAGKGKAGGRATSRLGRQGAVRKRREEVHELHGHRFVSQQFYNIVKCALCAEFLLNGSGYSCEDCRFTCHKRCYPKVVTRCVSRAAGGGSDDAEGTI</sequence>
<evidence type="ECO:0000256" key="1">
    <source>
        <dbReference type="ARBA" id="ARBA00022723"/>
    </source>
</evidence>
<dbReference type="GO" id="GO:0046872">
    <property type="term" value="F:metal ion binding"/>
    <property type="evidence" value="ECO:0007669"/>
    <property type="project" value="UniProtKB-KW"/>
</dbReference>
<feature type="domain" description="REM-1" evidence="7">
    <location>
        <begin position="97"/>
        <end position="177"/>
    </location>
</feature>
<keyword evidence="3 4" id="KW-0175">Coiled coil</keyword>
<dbReference type="OrthoDB" id="63267at2759"/>
<dbReference type="SUPFAM" id="SSF57889">
    <property type="entry name" value="Cysteine-rich domain"/>
    <property type="match status" value="1"/>
</dbReference>
<dbReference type="PROSITE" id="PS50081">
    <property type="entry name" value="ZF_DAG_PE_2"/>
    <property type="match status" value="1"/>
</dbReference>
<gene>
    <name evidence="8" type="ORF">BJ684DRAFT_22038</name>
</gene>
<dbReference type="FunFam" id="3.30.60.20:FF:000014">
    <property type="entry name" value="Protein kinase C"/>
    <property type="match status" value="1"/>
</dbReference>
<feature type="region of interest" description="Disordered" evidence="5">
    <location>
        <begin position="413"/>
        <end position="432"/>
    </location>
</feature>
<dbReference type="SMART" id="SM00239">
    <property type="entry name" value="C2"/>
    <property type="match status" value="1"/>
</dbReference>
<organism evidence="8 9">
    <name type="scientific">Piptocephalis cylindrospora</name>
    <dbReference type="NCBI Taxonomy" id="1907219"/>
    <lineage>
        <taxon>Eukaryota</taxon>
        <taxon>Fungi</taxon>
        <taxon>Fungi incertae sedis</taxon>
        <taxon>Zoopagomycota</taxon>
        <taxon>Zoopagomycotina</taxon>
        <taxon>Zoopagomycetes</taxon>
        <taxon>Zoopagales</taxon>
        <taxon>Piptocephalidaceae</taxon>
        <taxon>Piptocephalis</taxon>
    </lineage>
</organism>
<dbReference type="Pfam" id="PF02185">
    <property type="entry name" value="HR1"/>
    <property type="match status" value="1"/>
</dbReference>
<keyword evidence="1" id="KW-0479">Metal-binding</keyword>
<dbReference type="EMBL" id="KZ988944">
    <property type="protein sequence ID" value="RKP11400.1"/>
    <property type="molecule type" value="Genomic_DNA"/>
</dbReference>
<dbReference type="CDD" id="cd20822">
    <property type="entry name" value="C1_ScPKC1-like_rpt1"/>
    <property type="match status" value="1"/>
</dbReference>
<dbReference type="InterPro" id="IPR046349">
    <property type="entry name" value="C1-like_sf"/>
</dbReference>
<dbReference type="SMART" id="SM00742">
    <property type="entry name" value="Hr1"/>
    <property type="match status" value="1"/>
</dbReference>
<evidence type="ECO:0000256" key="2">
    <source>
        <dbReference type="ARBA" id="ARBA00022833"/>
    </source>
</evidence>
<reference evidence="9" key="1">
    <citation type="journal article" date="2018" name="Nat. Microbiol.">
        <title>Leveraging single-cell genomics to expand the fungal tree of life.</title>
        <authorList>
            <person name="Ahrendt S.R."/>
            <person name="Quandt C.A."/>
            <person name="Ciobanu D."/>
            <person name="Clum A."/>
            <person name="Salamov A."/>
            <person name="Andreopoulos B."/>
            <person name="Cheng J.F."/>
            <person name="Woyke T."/>
            <person name="Pelin A."/>
            <person name="Henrissat B."/>
            <person name="Reynolds N.K."/>
            <person name="Benny G.L."/>
            <person name="Smith M.E."/>
            <person name="James T.Y."/>
            <person name="Grigoriev I.V."/>
        </authorList>
    </citation>
    <scope>NUCLEOTIDE SEQUENCE [LARGE SCALE GENOMIC DNA]</scope>
</reference>
<evidence type="ECO:0000313" key="9">
    <source>
        <dbReference type="Proteomes" id="UP000267251"/>
    </source>
</evidence>
<dbReference type="PROSITE" id="PS00479">
    <property type="entry name" value="ZF_DAG_PE_1"/>
    <property type="match status" value="1"/>
</dbReference>
<feature type="compositionally biased region" description="Low complexity" evidence="5">
    <location>
        <begin position="9"/>
        <end position="39"/>
    </location>
</feature>
<feature type="coiled-coil region" evidence="4">
    <location>
        <begin position="147"/>
        <end position="174"/>
    </location>
</feature>
<dbReference type="Proteomes" id="UP000267251">
    <property type="component" value="Unassembled WGS sequence"/>
</dbReference>
<dbReference type="Gene3D" id="3.30.60.20">
    <property type="match status" value="1"/>
</dbReference>
<feature type="region of interest" description="Disordered" evidence="5">
    <location>
        <begin position="325"/>
        <end position="379"/>
    </location>
</feature>